<dbReference type="EMBL" id="CAEZYT010000017">
    <property type="protein sequence ID" value="CAB4733216.1"/>
    <property type="molecule type" value="Genomic_DNA"/>
</dbReference>
<evidence type="ECO:0000313" key="6">
    <source>
        <dbReference type="EMBL" id="CAB4842749.1"/>
    </source>
</evidence>
<evidence type="ECO:0000313" key="1">
    <source>
        <dbReference type="EMBL" id="CAB4594903.1"/>
    </source>
</evidence>
<evidence type="ECO:0000313" key="2">
    <source>
        <dbReference type="EMBL" id="CAB4670415.1"/>
    </source>
</evidence>
<dbReference type="EMBL" id="CAFBOO010000005">
    <property type="protein sequence ID" value="CAB4985054.1"/>
    <property type="molecule type" value="Genomic_DNA"/>
</dbReference>
<dbReference type="EMBL" id="CAFBPO010000003">
    <property type="protein sequence ID" value="CAB5012206.1"/>
    <property type="molecule type" value="Genomic_DNA"/>
</dbReference>
<gene>
    <name evidence="1" type="ORF">UFOPK1824_00292</name>
    <name evidence="2" type="ORF">UFOPK2340_00392</name>
    <name evidence="3" type="ORF">UFOPK2772_00468</name>
    <name evidence="4" type="ORF">UFOPK2850_00988</name>
    <name evidence="5" type="ORF">UFOPK3027_00315</name>
    <name evidence="6" type="ORF">UFOPK3256_00918</name>
    <name evidence="7" type="ORF">UFOPK3827_00593</name>
    <name evidence="8" type="ORF">UFOPK3982_00691</name>
    <name evidence="9" type="ORF">UFOPK4120_00313</name>
    <name evidence="10" type="ORF">UFOPK4404_00550</name>
</gene>
<accession>A0A6J7N4J9</accession>
<evidence type="ECO:0000313" key="9">
    <source>
        <dbReference type="EMBL" id="CAB5012206.1"/>
    </source>
</evidence>
<name>A0A6J7N4J9_9ZZZZ</name>
<evidence type="ECO:0000313" key="7">
    <source>
        <dbReference type="EMBL" id="CAB4951678.1"/>
    </source>
</evidence>
<sequence length="147" mass="17374">MEKFITRYSQTFILIGQLELILRARLIETLSRYSLEKGYTEWHEVLDAKSAHDPSKPYVSFGVWRDVLSQRNFTKLWLPCTRYAFIDLAFADSFKTYQKIDNRMYYAAGTRNRVCHFNFANARNVKHEEANLRWLIGALGREIRPST</sequence>
<evidence type="ECO:0000313" key="10">
    <source>
        <dbReference type="EMBL" id="CAB5071535.1"/>
    </source>
</evidence>
<dbReference type="EMBL" id="CAEZXC010000015">
    <property type="protein sequence ID" value="CAB4670415.1"/>
    <property type="molecule type" value="Genomic_DNA"/>
</dbReference>
<evidence type="ECO:0000313" key="4">
    <source>
        <dbReference type="EMBL" id="CAB4759118.1"/>
    </source>
</evidence>
<evidence type="ECO:0000313" key="8">
    <source>
        <dbReference type="EMBL" id="CAB4985054.1"/>
    </source>
</evidence>
<dbReference type="EMBL" id="CAEZZH010000011">
    <property type="protein sequence ID" value="CAB4759118.1"/>
    <property type="molecule type" value="Genomic_DNA"/>
</dbReference>
<proteinExistence type="predicted"/>
<reference evidence="8" key="1">
    <citation type="submission" date="2020-05" db="EMBL/GenBank/DDBJ databases">
        <authorList>
            <person name="Chiriac C."/>
            <person name="Salcher M."/>
            <person name="Ghai R."/>
            <person name="Kavagutti S V."/>
        </authorList>
    </citation>
    <scope>NUCLEOTIDE SEQUENCE</scope>
</reference>
<dbReference type="EMBL" id="CAFBNM010000005">
    <property type="protein sequence ID" value="CAB4951678.1"/>
    <property type="molecule type" value="Genomic_DNA"/>
</dbReference>
<dbReference type="EMBL" id="CAFBQY010000005">
    <property type="protein sequence ID" value="CAB5071535.1"/>
    <property type="molecule type" value="Genomic_DNA"/>
</dbReference>
<dbReference type="EMBL" id="CAEZUM010000011">
    <property type="protein sequence ID" value="CAB4594903.1"/>
    <property type="molecule type" value="Genomic_DNA"/>
</dbReference>
<evidence type="ECO:0000313" key="3">
    <source>
        <dbReference type="EMBL" id="CAB4733216.1"/>
    </source>
</evidence>
<evidence type="ECO:0000313" key="5">
    <source>
        <dbReference type="EMBL" id="CAB4796154.1"/>
    </source>
</evidence>
<dbReference type="AlphaFoldDB" id="A0A6J7N4J9"/>
<dbReference type="EMBL" id="CAFAZW010000012">
    <property type="protein sequence ID" value="CAB4842749.1"/>
    <property type="molecule type" value="Genomic_DNA"/>
</dbReference>
<dbReference type="EMBL" id="CAFAAN010000002">
    <property type="protein sequence ID" value="CAB4796154.1"/>
    <property type="molecule type" value="Genomic_DNA"/>
</dbReference>
<organism evidence="8">
    <name type="scientific">freshwater metagenome</name>
    <dbReference type="NCBI Taxonomy" id="449393"/>
    <lineage>
        <taxon>unclassified sequences</taxon>
        <taxon>metagenomes</taxon>
        <taxon>ecological metagenomes</taxon>
    </lineage>
</organism>
<protein>
    <submittedName>
        <fullName evidence="8">Unannotated protein</fullName>
    </submittedName>
</protein>